<evidence type="ECO:0000256" key="5">
    <source>
        <dbReference type="ARBA" id="ARBA00022737"/>
    </source>
</evidence>
<evidence type="ECO:0000256" key="1">
    <source>
        <dbReference type="ARBA" id="ARBA00004236"/>
    </source>
</evidence>
<evidence type="ECO:0000256" key="10">
    <source>
        <dbReference type="SAM" id="Phobius"/>
    </source>
</evidence>
<keyword evidence="5" id="KW-0677">Repeat</keyword>
<keyword evidence="6 10" id="KW-0472">Membrane</keyword>
<name>A0A1A8M8H5_9TELE</name>
<reference evidence="12" key="2">
    <citation type="submission" date="2016-06" db="EMBL/GenBank/DDBJ databases">
        <title>The genome of a short-lived fish provides insights into sex chromosome evolution and the genetic control of aging.</title>
        <authorList>
            <person name="Reichwald K."/>
            <person name="Felder M."/>
            <person name="Petzold A."/>
            <person name="Koch P."/>
            <person name="Groth M."/>
            <person name="Platzer M."/>
        </authorList>
    </citation>
    <scope>NUCLEOTIDE SEQUENCE</scope>
    <source>
        <tissue evidence="12">Brain</tissue>
    </source>
</reference>
<dbReference type="SUPFAM" id="SSF82671">
    <property type="entry name" value="SEA domain"/>
    <property type="match status" value="1"/>
</dbReference>
<dbReference type="EMBL" id="HAEF01011715">
    <property type="protein sequence ID" value="SBR52871.1"/>
    <property type="molecule type" value="Transcribed_RNA"/>
</dbReference>
<keyword evidence="3" id="KW-0245">EGF-like domain</keyword>
<organism evidence="12">
    <name type="scientific">Nothobranchius pienaari</name>
    <dbReference type="NCBI Taxonomy" id="704102"/>
    <lineage>
        <taxon>Eukaryota</taxon>
        <taxon>Metazoa</taxon>
        <taxon>Chordata</taxon>
        <taxon>Craniata</taxon>
        <taxon>Vertebrata</taxon>
        <taxon>Euteleostomi</taxon>
        <taxon>Actinopterygii</taxon>
        <taxon>Neopterygii</taxon>
        <taxon>Teleostei</taxon>
        <taxon>Neoteleostei</taxon>
        <taxon>Acanthomorphata</taxon>
        <taxon>Ovalentaria</taxon>
        <taxon>Atherinomorphae</taxon>
        <taxon>Cyprinodontiformes</taxon>
        <taxon>Nothobranchiidae</taxon>
        <taxon>Nothobranchius</taxon>
    </lineage>
</organism>
<dbReference type="PROSITE" id="PS50024">
    <property type="entry name" value="SEA"/>
    <property type="match status" value="1"/>
</dbReference>
<feature type="transmembrane region" description="Helical" evidence="10">
    <location>
        <begin position="378"/>
        <end position="397"/>
    </location>
</feature>
<dbReference type="Gene3D" id="3.30.70.960">
    <property type="entry name" value="SEA domain"/>
    <property type="match status" value="1"/>
</dbReference>
<keyword evidence="4" id="KW-0732">Signal</keyword>
<feature type="compositionally biased region" description="Low complexity" evidence="9">
    <location>
        <begin position="78"/>
        <end position="93"/>
    </location>
</feature>
<gene>
    <name evidence="12" type="primary">MUC13</name>
</gene>
<protein>
    <submittedName>
        <fullName evidence="12">Mucin 13, cell surface associated</fullName>
    </submittedName>
</protein>
<evidence type="ECO:0000256" key="2">
    <source>
        <dbReference type="ARBA" id="ARBA00022475"/>
    </source>
</evidence>
<evidence type="ECO:0000256" key="9">
    <source>
        <dbReference type="SAM" id="MobiDB-lite"/>
    </source>
</evidence>
<keyword evidence="2" id="KW-1003">Cell membrane</keyword>
<evidence type="ECO:0000256" key="7">
    <source>
        <dbReference type="ARBA" id="ARBA00023157"/>
    </source>
</evidence>
<evidence type="ECO:0000256" key="8">
    <source>
        <dbReference type="ARBA" id="ARBA00023180"/>
    </source>
</evidence>
<feature type="region of interest" description="Disordered" evidence="9">
    <location>
        <begin position="1"/>
        <end position="93"/>
    </location>
</feature>
<dbReference type="InterPro" id="IPR000082">
    <property type="entry name" value="SEA_dom"/>
</dbReference>
<dbReference type="GO" id="GO:0005886">
    <property type="term" value="C:plasma membrane"/>
    <property type="evidence" value="ECO:0007669"/>
    <property type="project" value="UniProtKB-SubCell"/>
</dbReference>
<reference evidence="12" key="1">
    <citation type="submission" date="2016-05" db="EMBL/GenBank/DDBJ databases">
        <authorList>
            <person name="Lavstsen T."/>
            <person name="Jespersen J.S."/>
        </authorList>
    </citation>
    <scope>NUCLEOTIDE SEQUENCE</scope>
    <source>
        <tissue evidence="12">Brain</tissue>
    </source>
</reference>
<keyword evidence="10" id="KW-0812">Transmembrane</keyword>
<feature type="compositionally biased region" description="Polar residues" evidence="9">
    <location>
        <begin position="67"/>
        <end position="77"/>
    </location>
</feature>
<keyword evidence="7" id="KW-1015">Disulfide bond</keyword>
<evidence type="ECO:0000259" key="11">
    <source>
        <dbReference type="PROSITE" id="PS50024"/>
    </source>
</evidence>
<dbReference type="PANTHER" id="PTHR24037">
    <property type="entry name" value="HEART DEVELOPMENT PROTEIN WITH EGF-LIKE DOMAINS 1"/>
    <property type="match status" value="1"/>
</dbReference>
<dbReference type="SUPFAM" id="SSF57184">
    <property type="entry name" value="Growth factor receptor domain"/>
    <property type="match status" value="1"/>
</dbReference>
<accession>A0A1A8M8H5</accession>
<proteinExistence type="predicted"/>
<evidence type="ECO:0000313" key="12">
    <source>
        <dbReference type="EMBL" id="SBR52871.1"/>
    </source>
</evidence>
<evidence type="ECO:0000256" key="3">
    <source>
        <dbReference type="ARBA" id="ARBA00022536"/>
    </source>
</evidence>
<keyword evidence="8" id="KW-0325">Glycoprotein</keyword>
<feature type="compositionally biased region" description="Low complexity" evidence="9">
    <location>
        <begin position="1"/>
        <end position="66"/>
    </location>
</feature>
<keyword evidence="10" id="KW-1133">Transmembrane helix</keyword>
<evidence type="ECO:0000256" key="6">
    <source>
        <dbReference type="ARBA" id="ARBA00023136"/>
    </source>
</evidence>
<comment type="subcellular location">
    <subcellularLocation>
        <location evidence="1">Cell membrane</location>
    </subcellularLocation>
</comment>
<dbReference type="InterPro" id="IPR009030">
    <property type="entry name" value="Growth_fac_rcpt_cys_sf"/>
</dbReference>
<dbReference type="Pfam" id="PF01390">
    <property type="entry name" value="SEA"/>
    <property type="match status" value="1"/>
</dbReference>
<dbReference type="InterPro" id="IPR036364">
    <property type="entry name" value="SEA_dom_sf"/>
</dbReference>
<sequence>MTSAVGTTDGSTTAASITTGSPTDTSSASTSATASAETSTAPSTTHTTTTSSPVTTTTTETYTSNSIPSSGSTASVPTTTIGSTTTNNHTTNTQVTFTSDHTTANASTMTTQTTTNITITDTTAATPSSTTMTQHTITTGTTMAVTTLRPTNTTTIITPSTAAPSTLSPVLVCPAVPCPAVSICLNGTCQCLSGSYMESNICKPAQVFPGNLHLKLKFEMEMSDRSSSVFQNTSSQISAALRDILKSEAGYIRSDVVQLKPGSVIATVNNIFEDTSATQQTVDQIIKSNLNNTSEILRNAVYTGTNLCEMQPLPCDSATTRCTNNNGRSVCSCRDGYISMVYSNTSCKACPSGQRAVGASCQPCPFGYAGFNCNDSSLLAVVVVSCVLGGILLILILSQSNGMTGSYDLNPDEMMTFKGKYTSRYSYLVQGHENPYFLPGDEKKN</sequence>
<evidence type="ECO:0000256" key="4">
    <source>
        <dbReference type="ARBA" id="ARBA00022729"/>
    </source>
</evidence>
<dbReference type="PANTHER" id="PTHR24037:SF7">
    <property type="entry name" value="FLOCCULATION PROTEIN FLO11 ISOFORM X1-RELATED"/>
    <property type="match status" value="1"/>
</dbReference>
<dbReference type="AlphaFoldDB" id="A0A1A8M8H5"/>
<feature type="domain" description="SEA" evidence="11">
    <location>
        <begin position="204"/>
        <end position="312"/>
    </location>
</feature>